<dbReference type="GO" id="GO:0016491">
    <property type="term" value="F:oxidoreductase activity"/>
    <property type="evidence" value="ECO:0007669"/>
    <property type="project" value="UniProtKB-KW"/>
</dbReference>
<evidence type="ECO:0000259" key="3">
    <source>
        <dbReference type="Pfam" id="PF08240"/>
    </source>
</evidence>
<dbReference type="SUPFAM" id="SSF50129">
    <property type="entry name" value="GroES-like"/>
    <property type="match status" value="1"/>
</dbReference>
<dbReference type="Gene3D" id="3.40.50.720">
    <property type="entry name" value="NAD(P)-binding Rossmann-like Domain"/>
    <property type="match status" value="1"/>
</dbReference>
<gene>
    <name evidence="4" type="primary">yjmD_1</name>
    <name evidence="4" type="ORF">DSM106044_01079</name>
</gene>
<dbReference type="AlphaFoldDB" id="A0A4U8QAI9"/>
<dbReference type="SUPFAM" id="SSF51735">
    <property type="entry name" value="NAD(P)-binding Rossmann-fold domains"/>
    <property type="match status" value="1"/>
</dbReference>
<comment type="caution">
    <text evidence="4">The sequence shown here is derived from an EMBL/GenBank/DDBJ whole genome shotgun (WGS) entry which is preliminary data.</text>
</comment>
<organism evidence="4 5">
    <name type="scientific">Robinsoniella peoriensis</name>
    <dbReference type="NCBI Taxonomy" id="180332"/>
    <lineage>
        <taxon>Bacteria</taxon>
        <taxon>Bacillati</taxon>
        <taxon>Bacillota</taxon>
        <taxon>Clostridia</taxon>
        <taxon>Lachnospirales</taxon>
        <taxon>Lachnospiraceae</taxon>
        <taxon>Robinsoniella</taxon>
    </lineage>
</organism>
<dbReference type="EC" id="1.-.-.-" evidence="4"/>
<sequence length="330" mass="36380">MKGLHYIGNRQAKIREMEIPRPKPKEVLIEVTLSALCGSERNDYEQGCSFVSGHEFVGIVREAKNCRESKPGNRVAVNVIKGCGKCYYCRMGKSQFCESMIICQGGHAEYVCVPEECCLEIPEDVEDRAAVLLGGDTLGVAYRAVQKLPAGMGRVALVIGAGPIGLGAVSLLKYYGYYVVVWEMNPVRRKYALLTGADEAMDSVDLNSEQRIKELTNRLGADVVLECSGNPVGQKNALHAVRPEGTVVFCGENYKGLTIVPSEDIIHKEITLTGAFYFTGQDFYCLCELYRRGFEPGKAVSHIWNLAEAPLACKMFFEGKTGKVLLERKV</sequence>
<dbReference type="RefSeq" id="WP_138001960.1">
    <property type="nucleotide sequence ID" value="NZ_QGQD01000023.1"/>
</dbReference>
<evidence type="ECO:0000259" key="2">
    <source>
        <dbReference type="Pfam" id="PF00107"/>
    </source>
</evidence>
<accession>A0A4U8QAI9</accession>
<dbReference type="InterPro" id="IPR050129">
    <property type="entry name" value="Zn_alcohol_dh"/>
</dbReference>
<dbReference type="InterPro" id="IPR036291">
    <property type="entry name" value="NAD(P)-bd_dom_sf"/>
</dbReference>
<dbReference type="InterPro" id="IPR013154">
    <property type="entry name" value="ADH-like_N"/>
</dbReference>
<keyword evidence="5" id="KW-1185">Reference proteome</keyword>
<dbReference type="STRING" id="180332.GCA_000797495_00510"/>
<proteinExistence type="predicted"/>
<dbReference type="InterPro" id="IPR013149">
    <property type="entry name" value="ADH-like_C"/>
</dbReference>
<feature type="domain" description="Alcohol dehydrogenase-like C-terminal" evidence="2">
    <location>
        <begin position="163"/>
        <end position="289"/>
    </location>
</feature>
<keyword evidence="1 4" id="KW-0560">Oxidoreductase</keyword>
<reference evidence="4 5" key="1">
    <citation type="journal article" date="2019" name="Anaerobe">
        <title>Detection of Robinsoniella peoriensis in multiple bone samples of a trauma patient.</title>
        <authorList>
            <person name="Schrottner P."/>
            <person name="Hartwich K."/>
            <person name="Bunk B."/>
            <person name="Schober I."/>
            <person name="Helbig S."/>
            <person name="Rudolph W.W."/>
            <person name="Gunzer F."/>
        </authorList>
    </citation>
    <scope>NUCLEOTIDE SEQUENCE [LARGE SCALE GENOMIC DNA]</scope>
    <source>
        <strain evidence="4 5">DSM 106044</strain>
    </source>
</reference>
<name>A0A4U8QAI9_9FIRM</name>
<dbReference type="InterPro" id="IPR011032">
    <property type="entry name" value="GroES-like_sf"/>
</dbReference>
<evidence type="ECO:0000313" key="5">
    <source>
        <dbReference type="Proteomes" id="UP000306509"/>
    </source>
</evidence>
<dbReference type="Gene3D" id="3.90.180.10">
    <property type="entry name" value="Medium-chain alcohol dehydrogenases, catalytic domain"/>
    <property type="match status" value="1"/>
</dbReference>
<dbReference type="Proteomes" id="UP000306509">
    <property type="component" value="Unassembled WGS sequence"/>
</dbReference>
<evidence type="ECO:0000313" key="4">
    <source>
        <dbReference type="EMBL" id="TLD02042.1"/>
    </source>
</evidence>
<evidence type="ECO:0000256" key="1">
    <source>
        <dbReference type="ARBA" id="ARBA00023002"/>
    </source>
</evidence>
<feature type="domain" description="Alcohol dehydrogenase-like N-terminal" evidence="3">
    <location>
        <begin position="23"/>
        <end position="123"/>
    </location>
</feature>
<dbReference type="Pfam" id="PF08240">
    <property type="entry name" value="ADH_N"/>
    <property type="match status" value="1"/>
</dbReference>
<protein>
    <submittedName>
        <fullName evidence="4">Putative zinc-type alcohol dehydrogenase-like protein YjmD</fullName>
        <ecNumber evidence="4">1.-.-.-</ecNumber>
    </submittedName>
</protein>
<dbReference type="EMBL" id="QGQD01000023">
    <property type="protein sequence ID" value="TLD02042.1"/>
    <property type="molecule type" value="Genomic_DNA"/>
</dbReference>
<dbReference type="PANTHER" id="PTHR43401">
    <property type="entry name" value="L-THREONINE 3-DEHYDROGENASE"/>
    <property type="match status" value="1"/>
</dbReference>
<dbReference type="PANTHER" id="PTHR43401:SF2">
    <property type="entry name" value="L-THREONINE 3-DEHYDROGENASE"/>
    <property type="match status" value="1"/>
</dbReference>
<dbReference type="Pfam" id="PF00107">
    <property type="entry name" value="ADH_zinc_N"/>
    <property type="match status" value="1"/>
</dbReference>